<dbReference type="PhylomeDB" id="Q2RNK5"/>
<dbReference type="CDD" id="cd06225">
    <property type="entry name" value="HAMP"/>
    <property type="match status" value="1"/>
</dbReference>
<keyword evidence="9" id="KW-1185">Reference proteome</keyword>
<evidence type="ECO:0000256" key="2">
    <source>
        <dbReference type="ARBA" id="ARBA00029447"/>
    </source>
</evidence>
<protein>
    <submittedName>
        <fullName evidence="8">Chemotaxis sensory transducer</fullName>
    </submittedName>
</protein>
<dbReference type="InterPro" id="IPR004089">
    <property type="entry name" value="MCPsignal_dom"/>
</dbReference>
<dbReference type="KEGG" id="rru:Rru_A3496"/>
<dbReference type="PRINTS" id="PR00260">
    <property type="entry name" value="CHEMTRNSDUCR"/>
</dbReference>
<proteinExistence type="inferred from homology"/>
<dbReference type="InterPro" id="IPR003660">
    <property type="entry name" value="HAMP_dom"/>
</dbReference>
<keyword evidence="5" id="KW-0472">Membrane</keyword>
<evidence type="ECO:0000259" key="7">
    <source>
        <dbReference type="PROSITE" id="PS50885"/>
    </source>
</evidence>
<dbReference type="PANTHER" id="PTHR32089:SF112">
    <property type="entry name" value="LYSOZYME-LIKE PROTEIN-RELATED"/>
    <property type="match status" value="1"/>
</dbReference>
<feature type="region of interest" description="Disordered" evidence="4">
    <location>
        <begin position="1"/>
        <end position="26"/>
    </location>
</feature>
<evidence type="ECO:0000313" key="8">
    <source>
        <dbReference type="EMBL" id="ABC24290.1"/>
    </source>
</evidence>
<accession>Q2RNK5</accession>
<dbReference type="GO" id="GO:0006935">
    <property type="term" value="P:chemotaxis"/>
    <property type="evidence" value="ECO:0007669"/>
    <property type="project" value="InterPro"/>
</dbReference>
<feature type="compositionally biased region" description="Low complexity" evidence="4">
    <location>
        <begin position="17"/>
        <end position="26"/>
    </location>
</feature>
<name>Q2RNK5_RHORT</name>
<evidence type="ECO:0000256" key="4">
    <source>
        <dbReference type="SAM" id="MobiDB-lite"/>
    </source>
</evidence>
<dbReference type="PANTHER" id="PTHR32089">
    <property type="entry name" value="METHYL-ACCEPTING CHEMOTAXIS PROTEIN MCPB"/>
    <property type="match status" value="1"/>
</dbReference>
<comment type="similarity">
    <text evidence="2">Belongs to the methyl-accepting chemotaxis (MCP) protein family.</text>
</comment>
<dbReference type="InterPro" id="IPR004090">
    <property type="entry name" value="Chemotax_Me-accpt_rcpt"/>
</dbReference>
<dbReference type="Gene3D" id="1.10.8.500">
    <property type="entry name" value="HAMP domain in histidine kinase"/>
    <property type="match status" value="1"/>
</dbReference>
<dbReference type="GO" id="GO:0016020">
    <property type="term" value="C:membrane"/>
    <property type="evidence" value="ECO:0007669"/>
    <property type="project" value="InterPro"/>
</dbReference>
<keyword evidence="5" id="KW-0812">Transmembrane</keyword>
<evidence type="ECO:0000313" key="9">
    <source>
        <dbReference type="Proteomes" id="UP000001929"/>
    </source>
</evidence>
<dbReference type="EMBL" id="CP000230">
    <property type="protein sequence ID" value="ABC24290.1"/>
    <property type="molecule type" value="Genomic_DNA"/>
</dbReference>
<dbReference type="eggNOG" id="COG0840">
    <property type="taxonomic scope" value="Bacteria"/>
</dbReference>
<dbReference type="PROSITE" id="PS50111">
    <property type="entry name" value="CHEMOTAXIS_TRANSDUC_2"/>
    <property type="match status" value="1"/>
</dbReference>
<evidence type="ECO:0000259" key="6">
    <source>
        <dbReference type="PROSITE" id="PS50111"/>
    </source>
</evidence>
<keyword evidence="5" id="KW-1133">Transmembrane helix</keyword>
<reference evidence="8 9" key="1">
    <citation type="journal article" date="2011" name="Stand. Genomic Sci.">
        <title>Complete genome sequence of Rhodospirillum rubrum type strain (S1).</title>
        <authorList>
            <person name="Munk A.C."/>
            <person name="Copeland A."/>
            <person name="Lucas S."/>
            <person name="Lapidus A."/>
            <person name="Del Rio T.G."/>
            <person name="Barry K."/>
            <person name="Detter J.C."/>
            <person name="Hammon N."/>
            <person name="Israni S."/>
            <person name="Pitluck S."/>
            <person name="Brettin T."/>
            <person name="Bruce D."/>
            <person name="Han C."/>
            <person name="Tapia R."/>
            <person name="Gilna P."/>
            <person name="Schmutz J."/>
            <person name="Larimer F."/>
            <person name="Land M."/>
            <person name="Kyrpides N.C."/>
            <person name="Mavromatis K."/>
            <person name="Richardson P."/>
            <person name="Rohde M."/>
            <person name="Goker M."/>
            <person name="Klenk H.P."/>
            <person name="Zhang Y."/>
            <person name="Roberts G.P."/>
            <person name="Reslewic S."/>
            <person name="Schwartz D.C."/>
        </authorList>
    </citation>
    <scope>NUCLEOTIDE SEQUENCE [LARGE SCALE GENOMIC DNA]</scope>
    <source>
        <strain evidence="9">ATCC 11170 / ATH 1.1.1 / DSM 467 / LMG 4362 / NCIMB 8255 / S1</strain>
    </source>
</reference>
<dbReference type="PROSITE" id="PS50885">
    <property type="entry name" value="HAMP"/>
    <property type="match status" value="1"/>
</dbReference>
<dbReference type="HOGENOM" id="CLU_000445_107_27_5"/>
<dbReference type="AlphaFoldDB" id="Q2RNK5"/>
<dbReference type="Pfam" id="PF00015">
    <property type="entry name" value="MCPsignal"/>
    <property type="match status" value="1"/>
</dbReference>
<feature type="transmembrane region" description="Helical" evidence="5">
    <location>
        <begin position="52"/>
        <end position="76"/>
    </location>
</feature>
<dbReference type="PATRIC" id="fig|269796.9.peg.3613"/>
<feature type="transmembrane region" description="Helical" evidence="5">
    <location>
        <begin position="326"/>
        <end position="348"/>
    </location>
</feature>
<dbReference type="RefSeq" id="WP_011391243.1">
    <property type="nucleotide sequence ID" value="NC_007643.1"/>
</dbReference>
<dbReference type="SMART" id="SM00283">
    <property type="entry name" value="MA"/>
    <property type="match status" value="1"/>
</dbReference>
<feature type="domain" description="Methyl-accepting transducer" evidence="6">
    <location>
        <begin position="430"/>
        <end position="680"/>
    </location>
</feature>
<dbReference type="SUPFAM" id="SSF58104">
    <property type="entry name" value="Methyl-accepting chemotaxis protein (MCP) signaling domain"/>
    <property type="match status" value="1"/>
</dbReference>
<organism evidence="8 9">
    <name type="scientific">Rhodospirillum rubrum (strain ATCC 11170 / ATH 1.1.1 / DSM 467 / LMG 4362 / NCIMB 8255 / S1)</name>
    <dbReference type="NCBI Taxonomy" id="269796"/>
    <lineage>
        <taxon>Bacteria</taxon>
        <taxon>Pseudomonadati</taxon>
        <taxon>Pseudomonadota</taxon>
        <taxon>Alphaproteobacteria</taxon>
        <taxon>Rhodospirillales</taxon>
        <taxon>Rhodospirillaceae</taxon>
        <taxon>Rhodospirillum</taxon>
    </lineage>
</organism>
<dbReference type="Proteomes" id="UP000001929">
    <property type="component" value="Chromosome"/>
</dbReference>
<feature type="domain" description="HAMP" evidence="7">
    <location>
        <begin position="350"/>
        <end position="403"/>
    </location>
</feature>
<dbReference type="GO" id="GO:0007165">
    <property type="term" value="P:signal transduction"/>
    <property type="evidence" value="ECO:0007669"/>
    <property type="project" value="UniProtKB-KW"/>
</dbReference>
<dbReference type="EnsemblBacteria" id="ABC24290">
    <property type="protein sequence ID" value="ABC24290"/>
    <property type="gene ID" value="Rru_A3496"/>
</dbReference>
<dbReference type="Gene3D" id="1.10.287.950">
    <property type="entry name" value="Methyl-accepting chemotaxis protein"/>
    <property type="match status" value="1"/>
</dbReference>
<evidence type="ECO:0000256" key="5">
    <source>
        <dbReference type="SAM" id="Phobius"/>
    </source>
</evidence>
<gene>
    <name evidence="8" type="ordered locus">Rru_A3496</name>
</gene>
<keyword evidence="1 3" id="KW-0807">Transducer</keyword>
<dbReference type="GO" id="GO:0004888">
    <property type="term" value="F:transmembrane signaling receptor activity"/>
    <property type="evidence" value="ECO:0007669"/>
    <property type="project" value="InterPro"/>
</dbReference>
<dbReference type="Pfam" id="PF00672">
    <property type="entry name" value="HAMP"/>
    <property type="match status" value="1"/>
</dbReference>
<evidence type="ECO:0000256" key="3">
    <source>
        <dbReference type="PROSITE-ProRule" id="PRU00284"/>
    </source>
</evidence>
<sequence length="701" mass="72636">MKASFATAYSPSGGMERSFASPPSPSAASSGRGRFLARLNRSPLAGFSIPIGARMVILVLLGLLAFGGAVAIHFVSEAASREIEDRRAVLRDIDLGVKDIALNVAGLRLAHQSYATERAEAVARFRALAEAARGDLGRVGVLAAAAGIGEAGKPTLDRLMTGAAALEAKMATAAAAQETLGVGEGEGLRGHLSGVIAGIEGELAQWPNVGQIAVKLAQVKRFEQGFLIAPGPDALGRLRKAANEFDFALMGGPFDADTATRLSSAVGAYTKGLTGYIAAVETSKAAGATLTAALDAFERDLAEIVALADQETTLARQRFVETRAHMLTLLSWGGGGLLVLFVLASALVGQSIYRPLGRIERTMLALAAGESDVEVPGLGRRDEIGRMAEAVAVFKRNAAEVDRLHAERRREGEEAERHRRAALLDLADGFERSVRHLATDLDRAAHLITDKGRRMADEAGETDEAGRGVADLIAAAAQTLAEVVTSAHELVRSAGLARDHLAQSQSAITGALAETTEAESRVAALSAAAERIGQVVDLITSVAAQTNLLALNATIEAARAGAAGKGFAVVAGEVKTLAQQTNRATEEIAGHVEDIRQAIAGTVEGIGHISSEVGRVSGLTEALSAAVGAQEVAIGGIGQALDGTAATMTTVTGNLERMGAVMARSARSALELRETAEGLADQSAGLERELDGFLERIRGTS</sequence>
<evidence type="ECO:0000256" key="1">
    <source>
        <dbReference type="ARBA" id="ARBA00023224"/>
    </source>
</evidence>
<dbReference type="SMART" id="SM00304">
    <property type="entry name" value="HAMP"/>
    <property type="match status" value="1"/>
</dbReference>
<dbReference type="STRING" id="269796.Rru_A3496"/>